<evidence type="ECO:0000313" key="2">
    <source>
        <dbReference type="Proteomes" id="UP000215767"/>
    </source>
</evidence>
<gene>
    <name evidence="1" type="ORF">CAL28_10500</name>
</gene>
<keyword evidence="2" id="KW-1185">Reference proteome</keyword>
<protein>
    <submittedName>
        <fullName evidence="1">Uncharacterized protein</fullName>
    </submittedName>
</protein>
<organism evidence="1 2">
    <name type="scientific">Bordetella genomosp. 11</name>
    <dbReference type="NCBI Taxonomy" id="1416808"/>
    <lineage>
        <taxon>Bacteria</taxon>
        <taxon>Pseudomonadati</taxon>
        <taxon>Pseudomonadota</taxon>
        <taxon>Betaproteobacteria</taxon>
        <taxon>Burkholderiales</taxon>
        <taxon>Alcaligenaceae</taxon>
        <taxon>Bordetella</taxon>
    </lineage>
</organism>
<dbReference type="OrthoDB" id="7597252at2"/>
<dbReference type="RefSeq" id="WP_094841330.1">
    <property type="nucleotide sequence ID" value="NZ_NEVS01000004.1"/>
</dbReference>
<dbReference type="EMBL" id="NEVS01000004">
    <property type="protein sequence ID" value="OZI59911.1"/>
    <property type="molecule type" value="Genomic_DNA"/>
</dbReference>
<reference evidence="2" key="1">
    <citation type="submission" date="2017-05" db="EMBL/GenBank/DDBJ databases">
        <title>Complete and WGS of Bordetella genogroups.</title>
        <authorList>
            <person name="Spilker T."/>
            <person name="Lipuma J."/>
        </authorList>
    </citation>
    <scope>NUCLEOTIDE SEQUENCE [LARGE SCALE GENOMIC DNA]</scope>
    <source>
        <strain evidence="2">AU8856</strain>
    </source>
</reference>
<accession>A0A261UE87</accession>
<dbReference type="AlphaFoldDB" id="A0A261UE87"/>
<evidence type="ECO:0000313" key="1">
    <source>
        <dbReference type="EMBL" id="OZI59911.1"/>
    </source>
</evidence>
<dbReference type="Proteomes" id="UP000215767">
    <property type="component" value="Unassembled WGS sequence"/>
</dbReference>
<sequence length="69" mass="8187">MYEFWLVWNPHGNNPKCRHDMAETAAAEAERLAREHPGQRFYIVHAVEYREVDVLRKVVLEKNPNIPPF</sequence>
<proteinExistence type="predicted"/>
<comment type="caution">
    <text evidence="1">The sequence shown here is derived from an EMBL/GenBank/DDBJ whole genome shotgun (WGS) entry which is preliminary data.</text>
</comment>
<name>A0A261UE87_9BORD</name>